<dbReference type="EMBL" id="CP040812">
    <property type="protein sequence ID" value="QCY68023.1"/>
    <property type="molecule type" value="Genomic_DNA"/>
</dbReference>
<proteinExistence type="predicted"/>
<reference evidence="2 3" key="1">
    <citation type="submission" date="2019-06" db="EMBL/GenBank/DDBJ databases">
        <title>Complete genome sequence of Antarcticibacterium flavum KCTC 52984T from an Antarctic marine sediment.</title>
        <authorList>
            <person name="Lee Y.M."/>
            <person name="Shin S.C."/>
        </authorList>
    </citation>
    <scope>NUCLEOTIDE SEQUENCE [LARGE SCALE GENOMIC DNA]</scope>
    <source>
        <strain evidence="2 3">KCTC 52984</strain>
    </source>
</reference>
<dbReference type="AlphaFoldDB" id="A0A5B7X097"/>
<gene>
    <name evidence="2" type="ORF">FHG64_00650</name>
</gene>
<dbReference type="Proteomes" id="UP000309016">
    <property type="component" value="Chromosome"/>
</dbReference>
<feature type="coiled-coil region" evidence="1">
    <location>
        <begin position="60"/>
        <end position="128"/>
    </location>
</feature>
<keyword evidence="1" id="KW-0175">Coiled coil</keyword>
<protein>
    <submittedName>
        <fullName evidence="2">Uncharacterized protein</fullName>
    </submittedName>
</protein>
<name>A0A5B7X097_9FLAO</name>
<evidence type="ECO:0000256" key="1">
    <source>
        <dbReference type="SAM" id="Coils"/>
    </source>
</evidence>
<dbReference type="KEGG" id="afla:FHG64_00650"/>
<evidence type="ECO:0000313" key="2">
    <source>
        <dbReference type="EMBL" id="QCY68023.1"/>
    </source>
</evidence>
<sequence length="148" mass="18170">MEAKDQKFSYMEWKSPEEMHISCLQWLSEIHFIEDEHIFLEDMLREYTLPVLEAHFYEKARNLITELSTLDKRRADLKTRLLRHRNRLEIMVDGKDQLEEETEYKDEHRRLKNEMGHFNQKYRNLKQEIFLTVSKALKDQKQKRLLSD</sequence>
<dbReference type="RefSeq" id="WP_139064640.1">
    <property type="nucleotide sequence ID" value="NZ_CP040812.1"/>
</dbReference>
<accession>A0A5B7X097</accession>
<dbReference type="OrthoDB" id="1139121at2"/>
<organism evidence="2 3">
    <name type="scientific">Antarcticibacterium flavum</name>
    <dbReference type="NCBI Taxonomy" id="2058175"/>
    <lineage>
        <taxon>Bacteria</taxon>
        <taxon>Pseudomonadati</taxon>
        <taxon>Bacteroidota</taxon>
        <taxon>Flavobacteriia</taxon>
        <taxon>Flavobacteriales</taxon>
        <taxon>Flavobacteriaceae</taxon>
        <taxon>Antarcticibacterium</taxon>
    </lineage>
</organism>
<keyword evidence="3" id="KW-1185">Reference proteome</keyword>
<evidence type="ECO:0000313" key="3">
    <source>
        <dbReference type="Proteomes" id="UP000309016"/>
    </source>
</evidence>